<feature type="signal peptide" evidence="1">
    <location>
        <begin position="1"/>
        <end position="20"/>
    </location>
</feature>
<feature type="chain" id="PRO_5046537091" evidence="1">
    <location>
        <begin position="21"/>
        <end position="50"/>
    </location>
</feature>
<proteinExistence type="predicted"/>
<sequence length="50" mass="5059">MYKSLLLLAVLAFSSQTVMASCTDIGPGGGGGAICCEVKDGVLECYDTIG</sequence>
<keyword evidence="1" id="KW-0732">Signal</keyword>
<evidence type="ECO:0000256" key="1">
    <source>
        <dbReference type="SAM" id="SignalP"/>
    </source>
</evidence>
<keyword evidence="3" id="KW-1185">Reference proteome</keyword>
<name>A0ABQ4P3I7_9GAMM</name>
<accession>A0ABQ4P3I7</accession>
<evidence type="ECO:0000313" key="3">
    <source>
        <dbReference type="Proteomes" id="UP000887104"/>
    </source>
</evidence>
<organism evidence="2 3">
    <name type="scientific">Shewanella sairae</name>
    <dbReference type="NCBI Taxonomy" id="190310"/>
    <lineage>
        <taxon>Bacteria</taxon>
        <taxon>Pseudomonadati</taxon>
        <taxon>Pseudomonadota</taxon>
        <taxon>Gammaproteobacteria</taxon>
        <taxon>Alteromonadales</taxon>
        <taxon>Shewanellaceae</taxon>
        <taxon>Shewanella</taxon>
    </lineage>
</organism>
<dbReference type="EMBL" id="BPEY01000009">
    <property type="protein sequence ID" value="GIU42097.1"/>
    <property type="molecule type" value="Genomic_DNA"/>
</dbReference>
<reference evidence="2" key="1">
    <citation type="submission" date="2021-05" db="EMBL/GenBank/DDBJ databases">
        <title>Molecular characterization for Shewanella algae harboring chromosomal blaOXA-55-like strains isolated from clinical and environment sample.</title>
        <authorList>
            <person name="Ohama Y."/>
            <person name="Aoki K."/>
            <person name="Harada S."/>
            <person name="Moriya K."/>
            <person name="Ishii Y."/>
            <person name="Tateda K."/>
        </authorList>
    </citation>
    <scope>NUCLEOTIDE SEQUENCE</scope>
    <source>
        <strain evidence="2">JCM 11563</strain>
    </source>
</reference>
<evidence type="ECO:0000313" key="2">
    <source>
        <dbReference type="EMBL" id="GIU42097.1"/>
    </source>
</evidence>
<protein>
    <submittedName>
        <fullName evidence="2">Uncharacterized protein</fullName>
    </submittedName>
</protein>
<dbReference type="Proteomes" id="UP000887104">
    <property type="component" value="Unassembled WGS sequence"/>
</dbReference>
<dbReference type="PROSITE" id="PS51257">
    <property type="entry name" value="PROKAR_LIPOPROTEIN"/>
    <property type="match status" value="1"/>
</dbReference>
<gene>
    <name evidence="2" type="ORF">TUM4438_07860</name>
</gene>
<comment type="caution">
    <text evidence="2">The sequence shown here is derived from an EMBL/GenBank/DDBJ whole genome shotgun (WGS) entry which is preliminary data.</text>
</comment>